<feature type="region of interest" description="Disordered" evidence="1">
    <location>
        <begin position="351"/>
        <end position="401"/>
    </location>
</feature>
<feature type="compositionally biased region" description="Basic and acidic residues" evidence="1">
    <location>
        <begin position="351"/>
        <end position="365"/>
    </location>
</feature>
<dbReference type="EMBL" id="KQ964248">
    <property type="protein sequence ID" value="KXJ93049.1"/>
    <property type="molecule type" value="Genomic_DNA"/>
</dbReference>
<feature type="compositionally biased region" description="Polar residues" evidence="1">
    <location>
        <begin position="294"/>
        <end position="309"/>
    </location>
</feature>
<feature type="region of interest" description="Disordered" evidence="1">
    <location>
        <begin position="187"/>
        <end position="259"/>
    </location>
</feature>
<feature type="compositionally biased region" description="Low complexity" evidence="1">
    <location>
        <begin position="229"/>
        <end position="243"/>
    </location>
</feature>
<dbReference type="InParanoid" id="A0A136J7E1"/>
<accession>A0A136J7E1</accession>
<protein>
    <recommendedName>
        <fullName evidence="4">PH domain-containing protein</fullName>
    </recommendedName>
</protein>
<gene>
    <name evidence="2" type="ORF">Micbo1qcDRAFT_160960</name>
</gene>
<sequence>MEGYLTIPPDRGTILGRALWKTRYVVIGGLQRDTKQKTGDRLGRAKDTSGRALREKPSSLVDQASSTFLSIYKSKDDSEPVQQYSLATIAECHVQMLAHRKQGPILPTLTIQILPDPAADKLRKRRSSRTAGLTSSKESGPTTLWFRLAAEDPALSLTEWARYLQSFVQPGMPDRYPISPISPTSPSFINPFSPATRSSMHARPAGSARPMHTSYSSDSPSLRSRRSDISSSHNSSSTQNASNTHDYTPVYPSDIPSPATTVVDYPDEFIEGWTSAQGRSSTLGSPIRTRASMGPSQSMLPVGADSNSPPGARETILDRAFSMRCIPGADTSVPGEEKLSSLARFEALMREAEDRRDTRQRDSATIREAPQSTWDDDESDADSMAGDQIPEEDSDGDNFAHEMDHATYSPIAPHSRVPAYATHRHSLNHASRSRHVSRSSLSFHEAQLAENPSILRPHTAHPRNRPPMSPRSSTHTPSSASPLHVTIPNHATPKMPDIQSARPHAETRDSTSSVKRLSLNDFSKRLSSSSSLLIVQSNVSGGSNSNHGDNEVESHPTSPRIGTHARGTPNERDANCQKSWRGSRVFGNSEGGFL</sequence>
<reference evidence="3" key="1">
    <citation type="submission" date="2016-02" db="EMBL/GenBank/DDBJ databases">
        <title>Draft genome sequence of Microdochium bolleyi, a fungal endophyte of beachgrass.</title>
        <authorList>
            <consortium name="DOE Joint Genome Institute"/>
            <person name="David A.S."/>
            <person name="May G."/>
            <person name="Haridas S."/>
            <person name="Lim J."/>
            <person name="Wang M."/>
            <person name="Labutti K."/>
            <person name="Lipzen A."/>
            <person name="Barry K."/>
            <person name="Grigoriev I.V."/>
        </authorList>
    </citation>
    <scope>NUCLEOTIDE SEQUENCE [LARGE SCALE GENOMIC DNA]</scope>
    <source>
        <strain evidence="3">J235TASD1</strain>
    </source>
</reference>
<keyword evidence="3" id="KW-1185">Reference proteome</keyword>
<dbReference type="OrthoDB" id="5379885at2759"/>
<dbReference type="Proteomes" id="UP000070501">
    <property type="component" value="Unassembled WGS sequence"/>
</dbReference>
<evidence type="ECO:0000313" key="3">
    <source>
        <dbReference type="Proteomes" id="UP000070501"/>
    </source>
</evidence>
<evidence type="ECO:0000313" key="2">
    <source>
        <dbReference type="EMBL" id="KXJ93049.1"/>
    </source>
</evidence>
<organism evidence="2 3">
    <name type="scientific">Microdochium bolleyi</name>
    <dbReference type="NCBI Taxonomy" id="196109"/>
    <lineage>
        <taxon>Eukaryota</taxon>
        <taxon>Fungi</taxon>
        <taxon>Dikarya</taxon>
        <taxon>Ascomycota</taxon>
        <taxon>Pezizomycotina</taxon>
        <taxon>Sordariomycetes</taxon>
        <taxon>Xylariomycetidae</taxon>
        <taxon>Xylariales</taxon>
        <taxon>Microdochiaceae</taxon>
        <taxon>Microdochium</taxon>
    </lineage>
</organism>
<feature type="region of interest" description="Disordered" evidence="1">
    <location>
        <begin position="36"/>
        <end position="57"/>
    </location>
</feature>
<proteinExistence type="predicted"/>
<name>A0A136J7E1_9PEZI</name>
<feature type="region of interest" description="Disordered" evidence="1">
    <location>
        <begin position="276"/>
        <end position="312"/>
    </location>
</feature>
<dbReference type="AlphaFoldDB" id="A0A136J7E1"/>
<feature type="region of interest" description="Disordered" evidence="1">
    <location>
        <begin position="537"/>
        <end position="594"/>
    </location>
</feature>
<feature type="compositionally biased region" description="Low complexity" evidence="1">
    <location>
        <begin position="537"/>
        <end position="547"/>
    </location>
</feature>
<evidence type="ECO:0000256" key="1">
    <source>
        <dbReference type="SAM" id="MobiDB-lite"/>
    </source>
</evidence>
<feature type="region of interest" description="Disordered" evidence="1">
    <location>
        <begin position="449"/>
        <end position="515"/>
    </location>
</feature>
<evidence type="ECO:0008006" key="4">
    <source>
        <dbReference type="Google" id="ProtNLM"/>
    </source>
</evidence>